<dbReference type="InterPro" id="IPR000014">
    <property type="entry name" value="PAS"/>
</dbReference>
<dbReference type="CDD" id="cd12914">
    <property type="entry name" value="PDC1_DGC_like"/>
    <property type="match status" value="1"/>
</dbReference>
<dbReference type="Proteomes" id="UP000626210">
    <property type="component" value="Unassembled WGS sequence"/>
</dbReference>
<dbReference type="InterPro" id="IPR000160">
    <property type="entry name" value="GGDEF_dom"/>
</dbReference>
<dbReference type="NCBIfam" id="TIGR00254">
    <property type="entry name" value="GGDEF"/>
    <property type="match status" value="1"/>
</dbReference>
<dbReference type="InterPro" id="IPR000700">
    <property type="entry name" value="PAS-assoc_C"/>
</dbReference>
<protein>
    <recommendedName>
        <fullName evidence="7">PAS domain S-box-containing protein/diguanylate cyclase (GGDEF)-like protein</fullName>
    </recommendedName>
</protein>
<dbReference type="PANTHER" id="PTHR44757:SF2">
    <property type="entry name" value="BIOFILM ARCHITECTURE MAINTENANCE PROTEIN MBAA"/>
    <property type="match status" value="1"/>
</dbReference>
<dbReference type="InterPro" id="IPR013767">
    <property type="entry name" value="PAS_fold"/>
</dbReference>
<keyword evidence="1" id="KW-1133">Transmembrane helix</keyword>
<dbReference type="CDD" id="cd00130">
    <property type="entry name" value="PAS"/>
    <property type="match status" value="1"/>
</dbReference>
<accession>A0ABQ3GHH4</accession>
<comment type="caution">
    <text evidence="5">The sequence shown here is derived from an EMBL/GenBank/DDBJ whole genome shotgun (WGS) entry which is preliminary data.</text>
</comment>
<dbReference type="CDD" id="cd12915">
    <property type="entry name" value="PDC2_DGC_like"/>
    <property type="match status" value="1"/>
</dbReference>
<dbReference type="InterPro" id="IPR001610">
    <property type="entry name" value="PAC"/>
</dbReference>
<keyword evidence="1" id="KW-0812">Transmembrane</keyword>
<dbReference type="NCBIfam" id="TIGR00229">
    <property type="entry name" value="sensory_box"/>
    <property type="match status" value="1"/>
</dbReference>
<reference evidence="6" key="1">
    <citation type="journal article" date="2019" name="Int. J. Syst. Evol. Microbiol.">
        <title>The Global Catalogue of Microorganisms (GCM) 10K type strain sequencing project: providing services to taxonomists for standard genome sequencing and annotation.</title>
        <authorList>
            <consortium name="The Broad Institute Genomics Platform"/>
            <consortium name="The Broad Institute Genome Sequencing Center for Infectious Disease"/>
            <person name="Wu L."/>
            <person name="Ma J."/>
        </authorList>
    </citation>
    <scope>NUCLEOTIDE SEQUENCE [LARGE SCALE GENOMIC DNA]</scope>
    <source>
        <strain evidence="6">KCTC 23314</strain>
    </source>
</reference>
<evidence type="ECO:0000259" key="2">
    <source>
        <dbReference type="PROSITE" id="PS50112"/>
    </source>
</evidence>
<dbReference type="SUPFAM" id="SSF55073">
    <property type="entry name" value="Nucleotide cyclase"/>
    <property type="match status" value="1"/>
</dbReference>
<evidence type="ECO:0000313" key="6">
    <source>
        <dbReference type="Proteomes" id="UP000626210"/>
    </source>
</evidence>
<organism evidence="5 6">
    <name type="scientific">Pseudorhodoferax aquiterrae</name>
    <dbReference type="NCBI Taxonomy" id="747304"/>
    <lineage>
        <taxon>Bacteria</taxon>
        <taxon>Pseudomonadati</taxon>
        <taxon>Pseudomonadota</taxon>
        <taxon>Betaproteobacteria</taxon>
        <taxon>Burkholderiales</taxon>
        <taxon>Comamonadaceae</taxon>
    </lineage>
</organism>
<dbReference type="InterPro" id="IPR035965">
    <property type="entry name" value="PAS-like_dom_sf"/>
</dbReference>
<dbReference type="Gene3D" id="3.30.70.270">
    <property type="match status" value="1"/>
</dbReference>
<evidence type="ECO:0000256" key="1">
    <source>
        <dbReference type="SAM" id="Phobius"/>
    </source>
</evidence>
<keyword evidence="1" id="KW-0472">Membrane</keyword>
<dbReference type="PROSITE" id="PS50887">
    <property type="entry name" value="GGDEF"/>
    <property type="match status" value="1"/>
</dbReference>
<feature type="transmembrane region" description="Helical" evidence="1">
    <location>
        <begin position="289"/>
        <end position="308"/>
    </location>
</feature>
<sequence length="616" mass="67323">MHVDEGSRARPPALPPWLGQAVGPLLIIVLVVALAVLAITTDHARSRERALVGTQNLARLVEAQLSDNFDKIDIYLQLVALRHGALLQGRAGEPQGAVLQVQPRMARIALDEVALADAGGMVRLHSAALPPSMAQVGAQDFFRRAVAQPRGALVVAGPVQDGTARMVFARAVRDADGSLRGVVFASMSGAQFDQLFDGVDLGAHGAASLRTEELRAVHYHPQTQGAAVGVSEVLRRAVRAAPAEGTYEAAGTVDGHQRLNAYRRLRDHPFYVVVGRSTQDVMAGWRANTAMVAALAALTVVLTLWAWLVQVRSSRRQLRALHNRFEAIVQSSSDSIVSKTLQGTITTWNRGAQQMFGYTEAQMLGQSAVLLAPPERRGEDAALIARVQRGERVQDYETQRVRKDGTVIDVSMAVSPVLDARGRIAGISVIARDISRHKAMEAEIRTMAFNDPLTRLPNRRLLMDRLRQAQLASGRQRSYFGVLFIDLDGFKRINDGFGHEAGDQLLVEVGRRLQAAVRQHDTVARLGGDEFVVLLEELGVDEKTAADHVNTVADKILDAIERHHHLRGETYRCSASIGIRLLVGSQESPEQVLMDADAAMYSVKRQRRALKTFAFE</sequence>
<dbReference type="SMART" id="SM00267">
    <property type="entry name" value="GGDEF"/>
    <property type="match status" value="1"/>
</dbReference>
<feature type="transmembrane region" description="Helical" evidence="1">
    <location>
        <begin position="17"/>
        <end position="39"/>
    </location>
</feature>
<keyword evidence="6" id="KW-1185">Reference proteome</keyword>
<evidence type="ECO:0000313" key="5">
    <source>
        <dbReference type="EMBL" id="GHD03783.1"/>
    </source>
</evidence>
<dbReference type="Gene3D" id="3.30.450.20">
    <property type="entry name" value="PAS domain"/>
    <property type="match status" value="3"/>
</dbReference>
<feature type="domain" description="GGDEF" evidence="4">
    <location>
        <begin position="478"/>
        <end position="616"/>
    </location>
</feature>
<evidence type="ECO:0000259" key="4">
    <source>
        <dbReference type="PROSITE" id="PS50887"/>
    </source>
</evidence>
<name>A0ABQ3GHH4_9BURK</name>
<dbReference type="PROSITE" id="PS50112">
    <property type="entry name" value="PAS"/>
    <property type="match status" value="1"/>
</dbReference>
<evidence type="ECO:0000259" key="3">
    <source>
        <dbReference type="PROSITE" id="PS50113"/>
    </source>
</evidence>
<proteinExistence type="predicted"/>
<dbReference type="InterPro" id="IPR052155">
    <property type="entry name" value="Biofilm_reg_signaling"/>
</dbReference>
<gene>
    <name evidence="5" type="ORF">GCM10007320_64180</name>
</gene>
<dbReference type="InterPro" id="IPR029787">
    <property type="entry name" value="Nucleotide_cyclase"/>
</dbReference>
<dbReference type="Pfam" id="PF00989">
    <property type="entry name" value="PAS"/>
    <property type="match status" value="1"/>
</dbReference>
<dbReference type="RefSeq" id="WP_189690929.1">
    <property type="nucleotide sequence ID" value="NZ_BMYK01000046.1"/>
</dbReference>
<dbReference type="SMART" id="SM00091">
    <property type="entry name" value="PAS"/>
    <property type="match status" value="1"/>
</dbReference>
<dbReference type="SUPFAM" id="SSF55785">
    <property type="entry name" value="PYP-like sensor domain (PAS domain)"/>
    <property type="match status" value="1"/>
</dbReference>
<dbReference type="CDD" id="cd01949">
    <property type="entry name" value="GGDEF"/>
    <property type="match status" value="1"/>
</dbReference>
<dbReference type="InterPro" id="IPR043128">
    <property type="entry name" value="Rev_trsase/Diguanyl_cyclase"/>
</dbReference>
<dbReference type="PANTHER" id="PTHR44757">
    <property type="entry name" value="DIGUANYLATE CYCLASE DGCP"/>
    <property type="match status" value="1"/>
</dbReference>
<dbReference type="SMART" id="SM00086">
    <property type="entry name" value="PAC"/>
    <property type="match status" value="1"/>
</dbReference>
<dbReference type="Pfam" id="PF00990">
    <property type="entry name" value="GGDEF"/>
    <property type="match status" value="1"/>
</dbReference>
<dbReference type="PROSITE" id="PS50113">
    <property type="entry name" value="PAC"/>
    <property type="match status" value="1"/>
</dbReference>
<feature type="domain" description="PAC" evidence="3">
    <location>
        <begin position="394"/>
        <end position="446"/>
    </location>
</feature>
<dbReference type="EMBL" id="BMYK01000046">
    <property type="protein sequence ID" value="GHD03783.1"/>
    <property type="molecule type" value="Genomic_DNA"/>
</dbReference>
<feature type="domain" description="PAS" evidence="2">
    <location>
        <begin position="321"/>
        <end position="391"/>
    </location>
</feature>
<evidence type="ECO:0008006" key="7">
    <source>
        <dbReference type="Google" id="ProtNLM"/>
    </source>
</evidence>